<evidence type="ECO:0000256" key="2">
    <source>
        <dbReference type="ARBA" id="ARBA00022679"/>
    </source>
</evidence>
<sequence length="335" mass="39887">MNLLFKKKSKNNNITNILKKSTSSKDNLKENLDRLDNTCCKFNIQIEYDIDIKDVFLQSELSKLYVIHEIIYEKYNKAAYIVVRNNKKYVLKIRHNTLGNTYEKTISNILSQNVHPNIIHFTNFYQNDDYYFLIYEYVEGINLYQFINSKDTLDENLIRNIIIQLTNALQFLHSYNIIHCDLKLDNIVITHDLNIKVIDFDLSIICNNSEGYISNSIFGTMQYIAPESYDLSIYSKKTDIWQLGIVLYILITKKFPHEHEITLVNSFSNLCRQNIFKHIDLNIVKTFIFKNKYSDDLFYLVENLLMFDESKRYSINDILNFPWINHNTYYKKIDN</sequence>
<evidence type="ECO:0000259" key="6">
    <source>
        <dbReference type="PROSITE" id="PS50011"/>
    </source>
</evidence>
<reference evidence="7 8" key="1">
    <citation type="submission" date="2020-04" db="EMBL/GenBank/DDBJ databases">
        <title>Advantages and limits of metagenomic assembly and binning of a giant virus.</title>
        <authorList>
            <person name="Schulz F."/>
            <person name="Andreani J."/>
            <person name="Francis R."/>
            <person name="Boudjemaa H."/>
            <person name="Bou Khalil J.Y."/>
            <person name="Lee J."/>
            <person name="La Scola B."/>
            <person name="Woyke T."/>
        </authorList>
    </citation>
    <scope>NUCLEOTIDE SEQUENCE [LARGE SCALE GENOMIC DNA]</scope>
    <source>
        <strain evidence="7 8">FV1/VV64</strain>
    </source>
</reference>
<dbReference type="InterPro" id="IPR008271">
    <property type="entry name" value="Ser/Thr_kinase_AS"/>
</dbReference>
<gene>
    <name evidence="7" type="ORF">Fadolivirus_1_222</name>
</gene>
<keyword evidence="1" id="KW-0723">Serine/threonine-protein kinase</keyword>
<evidence type="ECO:0000256" key="4">
    <source>
        <dbReference type="ARBA" id="ARBA00022777"/>
    </source>
</evidence>
<dbReference type="PANTHER" id="PTHR24345">
    <property type="entry name" value="SERINE/THREONINE-PROTEIN KINASE PLK"/>
    <property type="match status" value="1"/>
</dbReference>
<dbReference type="EMBL" id="MT418680">
    <property type="protein sequence ID" value="QKF93680.1"/>
    <property type="molecule type" value="Genomic_DNA"/>
</dbReference>
<name>A0A7D3QWK6_9VIRU</name>
<keyword evidence="4 7" id="KW-0418">Kinase</keyword>
<dbReference type="PROSITE" id="PS50011">
    <property type="entry name" value="PROTEIN_KINASE_DOM"/>
    <property type="match status" value="1"/>
</dbReference>
<evidence type="ECO:0000313" key="8">
    <source>
        <dbReference type="Proteomes" id="UP001162001"/>
    </source>
</evidence>
<protein>
    <submittedName>
        <fullName evidence="7">Serine/threonine-protein kinase</fullName>
    </submittedName>
</protein>
<dbReference type="SMART" id="SM00220">
    <property type="entry name" value="S_TKc"/>
    <property type="match status" value="1"/>
</dbReference>
<keyword evidence="5" id="KW-0067">ATP-binding</keyword>
<dbReference type="Proteomes" id="UP001162001">
    <property type="component" value="Segment"/>
</dbReference>
<dbReference type="GO" id="GO:0005524">
    <property type="term" value="F:ATP binding"/>
    <property type="evidence" value="ECO:0007669"/>
    <property type="project" value="UniProtKB-KW"/>
</dbReference>
<dbReference type="InterPro" id="IPR000719">
    <property type="entry name" value="Prot_kinase_dom"/>
</dbReference>
<dbReference type="Gene3D" id="1.10.510.10">
    <property type="entry name" value="Transferase(Phosphotransferase) domain 1"/>
    <property type="match status" value="1"/>
</dbReference>
<dbReference type="SUPFAM" id="SSF56112">
    <property type="entry name" value="Protein kinase-like (PK-like)"/>
    <property type="match status" value="1"/>
</dbReference>
<dbReference type="InterPro" id="IPR011009">
    <property type="entry name" value="Kinase-like_dom_sf"/>
</dbReference>
<evidence type="ECO:0000313" key="7">
    <source>
        <dbReference type="EMBL" id="QKF93680.1"/>
    </source>
</evidence>
<dbReference type="PROSITE" id="PS00108">
    <property type="entry name" value="PROTEIN_KINASE_ST"/>
    <property type="match status" value="1"/>
</dbReference>
<dbReference type="PANTHER" id="PTHR24345:SF0">
    <property type="entry name" value="CELL CYCLE SERINE_THREONINE-PROTEIN KINASE CDC5_MSD2"/>
    <property type="match status" value="1"/>
</dbReference>
<feature type="domain" description="Protein kinase" evidence="6">
    <location>
        <begin position="50"/>
        <end position="324"/>
    </location>
</feature>
<evidence type="ECO:0000256" key="5">
    <source>
        <dbReference type="ARBA" id="ARBA00022840"/>
    </source>
</evidence>
<proteinExistence type="predicted"/>
<accession>A0A7D3QWK6</accession>
<keyword evidence="2" id="KW-0808">Transferase</keyword>
<keyword evidence="3" id="KW-0547">Nucleotide-binding</keyword>
<evidence type="ECO:0000256" key="1">
    <source>
        <dbReference type="ARBA" id="ARBA00022527"/>
    </source>
</evidence>
<dbReference type="GO" id="GO:0004674">
    <property type="term" value="F:protein serine/threonine kinase activity"/>
    <property type="evidence" value="ECO:0007669"/>
    <property type="project" value="UniProtKB-KW"/>
</dbReference>
<keyword evidence="8" id="KW-1185">Reference proteome</keyword>
<evidence type="ECO:0000256" key="3">
    <source>
        <dbReference type="ARBA" id="ARBA00022741"/>
    </source>
</evidence>
<organism evidence="7 8">
    <name type="scientific">Fadolivirus FV1/VV64</name>
    <dbReference type="NCBI Taxonomy" id="3070911"/>
    <lineage>
        <taxon>Viruses</taxon>
        <taxon>Varidnaviria</taxon>
        <taxon>Bamfordvirae</taxon>
        <taxon>Nucleocytoviricota</taxon>
        <taxon>Megaviricetes</taxon>
        <taxon>Imitervirales</taxon>
        <taxon>Mimiviridae</taxon>
        <taxon>Klosneuvirinae</taxon>
        <taxon>Fadolivirus</taxon>
        <taxon>Fadolivirus algeromassiliense</taxon>
    </lineage>
</organism>
<dbReference type="Pfam" id="PF00069">
    <property type="entry name" value="Pkinase"/>
    <property type="match status" value="1"/>
</dbReference>